<dbReference type="InterPro" id="IPR002937">
    <property type="entry name" value="Amino_oxidase"/>
</dbReference>
<gene>
    <name evidence="2" type="ORF">BDW59DRAFT_162492</name>
</gene>
<protein>
    <recommendedName>
        <fullName evidence="1">Amine oxidase domain-containing protein</fullName>
    </recommendedName>
</protein>
<dbReference type="EMBL" id="JBFXLS010000044">
    <property type="protein sequence ID" value="KAL2824385.1"/>
    <property type="molecule type" value="Genomic_DNA"/>
</dbReference>
<dbReference type="Pfam" id="PF01593">
    <property type="entry name" value="Amino_oxidase"/>
    <property type="match status" value="1"/>
</dbReference>
<evidence type="ECO:0000313" key="2">
    <source>
        <dbReference type="EMBL" id="KAL2824385.1"/>
    </source>
</evidence>
<name>A0ABR4I9F3_9EURO</name>
<dbReference type="SUPFAM" id="SSF54373">
    <property type="entry name" value="FAD-linked reductases, C-terminal domain"/>
    <property type="match status" value="1"/>
</dbReference>
<reference evidence="2 3" key="1">
    <citation type="submission" date="2024-07" db="EMBL/GenBank/DDBJ databases">
        <title>Section-level genome sequencing and comparative genomics of Aspergillus sections Usti and Cavernicolus.</title>
        <authorList>
            <consortium name="Lawrence Berkeley National Laboratory"/>
            <person name="Nybo J.L."/>
            <person name="Vesth T.C."/>
            <person name="Theobald S."/>
            <person name="Frisvad J.C."/>
            <person name="Larsen T.O."/>
            <person name="Kjaerboelling I."/>
            <person name="Rothschild-Mancinelli K."/>
            <person name="Lyhne E.K."/>
            <person name="Kogle M.E."/>
            <person name="Barry K."/>
            <person name="Clum A."/>
            <person name="Na H."/>
            <person name="Ledsgaard L."/>
            <person name="Lin J."/>
            <person name="Lipzen A."/>
            <person name="Kuo A."/>
            <person name="Riley R."/>
            <person name="Mondo S."/>
            <person name="LaButti K."/>
            <person name="Haridas S."/>
            <person name="Pangalinan J."/>
            <person name="Salamov A.A."/>
            <person name="Simmons B.A."/>
            <person name="Magnuson J.K."/>
            <person name="Chen J."/>
            <person name="Drula E."/>
            <person name="Henrissat B."/>
            <person name="Wiebenga A."/>
            <person name="Lubbers R.J."/>
            <person name="Gomes A.C."/>
            <person name="Makela M.R."/>
            <person name="Stajich J."/>
            <person name="Grigoriev I.V."/>
            <person name="Mortensen U.H."/>
            <person name="De vries R.P."/>
            <person name="Baker S.E."/>
            <person name="Andersen M.R."/>
        </authorList>
    </citation>
    <scope>NUCLEOTIDE SEQUENCE [LARGE SCALE GENOMIC DNA]</scope>
    <source>
        <strain evidence="2 3">CBS 600.67</strain>
    </source>
</reference>
<evidence type="ECO:0000259" key="1">
    <source>
        <dbReference type="Pfam" id="PF01593"/>
    </source>
</evidence>
<comment type="caution">
    <text evidence="2">The sequence shown here is derived from an EMBL/GenBank/DDBJ whole genome shotgun (WGS) entry which is preliminary data.</text>
</comment>
<dbReference type="Proteomes" id="UP001610335">
    <property type="component" value="Unassembled WGS sequence"/>
</dbReference>
<evidence type="ECO:0000313" key="3">
    <source>
        <dbReference type="Proteomes" id="UP001610335"/>
    </source>
</evidence>
<feature type="domain" description="Amine oxidase" evidence="1">
    <location>
        <begin position="12"/>
        <end position="96"/>
    </location>
</feature>
<proteinExistence type="predicted"/>
<organism evidence="2 3">
    <name type="scientific">Aspergillus cavernicola</name>
    <dbReference type="NCBI Taxonomy" id="176166"/>
    <lineage>
        <taxon>Eukaryota</taxon>
        <taxon>Fungi</taxon>
        <taxon>Dikarya</taxon>
        <taxon>Ascomycota</taxon>
        <taxon>Pezizomycotina</taxon>
        <taxon>Eurotiomycetes</taxon>
        <taxon>Eurotiomycetidae</taxon>
        <taxon>Eurotiales</taxon>
        <taxon>Aspergillaceae</taxon>
        <taxon>Aspergillus</taxon>
        <taxon>Aspergillus subgen. Nidulantes</taxon>
    </lineage>
</organism>
<dbReference type="Gene3D" id="3.90.660.10">
    <property type="match status" value="1"/>
</dbReference>
<keyword evidence="3" id="KW-1185">Reference proteome</keyword>
<sequence length="101" mass="11391">MQSLDSATNPPASWTLEFRSRFWEHLNRPIFGSCNAKTDTPGMDDICYPGCNLNSSGPAVVLASYNHDDYGERWVSTPEEEHAEYVIESMVQLHGDIAREQ</sequence>
<accession>A0ABR4I9F3</accession>